<proteinExistence type="predicted"/>
<evidence type="ECO:0000313" key="2">
    <source>
        <dbReference type="Proteomes" id="UP000789375"/>
    </source>
</evidence>
<dbReference type="Proteomes" id="UP000789375">
    <property type="component" value="Unassembled WGS sequence"/>
</dbReference>
<dbReference type="EMBL" id="CAJVPP010000936">
    <property type="protein sequence ID" value="CAG8522962.1"/>
    <property type="molecule type" value="Genomic_DNA"/>
</dbReference>
<dbReference type="AlphaFoldDB" id="A0A9N9AA67"/>
<protein>
    <submittedName>
        <fullName evidence="1">11126_t:CDS:1</fullName>
    </submittedName>
</protein>
<accession>A0A9N9AA67</accession>
<comment type="caution">
    <text evidence="1">The sequence shown here is derived from an EMBL/GenBank/DDBJ whole genome shotgun (WGS) entry which is preliminary data.</text>
</comment>
<evidence type="ECO:0000313" key="1">
    <source>
        <dbReference type="EMBL" id="CAG8522962.1"/>
    </source>
</evidence>
<organism evidence="1 2">
    <name type="scientific">Funneliformis mosseae</name>
    <name type="common">Endomycorrhizal fungus</name>
    <name type="synonym">Glomus mosseae</name>
    <dbReference type="NCBI Taxonomy" id="27381"/>
    <lineage>
        <taxon>Eukaryota</taxon>
        <taxon>Fungi</taxon>
        <taxon>Fungi incertae sedis</taxon>
        <taxon>Mucoromycota</taxon>
        <taxon>Glomeromycotina</taxon>
        <taxon>Glomeromycetes</taxon>
        <taxon>Glomerales</taxon>
        <taxon>Glomeraceae</taxon>
        <taxon>Funneliformis</taxon>
    </lineage>
</organism>
<reference evidence="1" key="1">
    <citation type="submission" date="2021-06" db="EMBL/GenBank/DDBJ databases">
        <authorList>
            <person name="Kallberg Y."/>
            <person name="Tangrot J."/>
            <person name="Rosling A."/>
        </authorList>
    </citation>
    <scope>NUCLEOTIDE SEQUENCE</scope>
    <source>
        <strain evidence="1">87-6 pot B 2015</strain>
    </source>
</reference>
<keyword evidence="2" id="KW-1185">Reference proteome</keyword>
<name>A0A9N9AA67_FUNMO</name>
<sequence length="41" mass="4763">MKNNSAKMKNVAKQLDDIHKAKLFNLSKKDVEVKDLFIDDE</sequence>
<gene>
    <name evidence="1" type="ORF">FMOSSE_LOCUS5126</name>
</gene>